<sequence>MNGMIHPKVNIDELAMPNALHSPFSFLCFFFSLGYAIASLTDPHHINYEE</sequence>
<protein>
    <submittedName>
        <fullName evidence="2">Uncharacterized protein</fullName>
    </submittedName>
</protein>
<keyword evidence="1" id="KW-1133">Transmembrane helix</keyword>
<proteinExistence type="predicted"/>
<reference evidence="2" key="1">
    <citation type="submission" date="2023-10" db="EMBL/GenBank/DDBJ databases">
        <authorList>
            <person name="Domelevo Entfellner J.-B."/>
        </authorList>
    </citation>
    <scope>NUCLEOTIDE SEQUENCE</scope>
</reference>
<dbReference type="AlphaFoldDB" id="A0AA86S5N2"/>
<keyword evidence="3" id="KW-1185">Reference proteome</keyword>
<accession>A0AA86S5N2</accession>
<organism evidence="2 3">
    <name type="scientific">Sphenostylis stenocarpa</name>
    <dbReference type="NCBI Taxonomy" id="92480"/>
    <lineage>
        <taxon>Eukaryota</taxon>
        <taxon>Viridiplantae</taxon>
        <taxon>Streptophyta</taxon>
        <taxon>Embryophyta</taxon>
        <taxon>Tracheophyta</taxon>
        <taxon>Spermatophyta</taxon>
        <taxon>Magnoliopsida</taxon>
        <taxon>eudicotyledons</taxon>
        <taxon>Gunneridae</taxon>
        <taxon>Pentapetalae</taxon>
        <taxon>rosids</taxon>
        <taxon>fabids</taxon>
        <taxon>Fabales</taxon>
        <taxon>Fabaceae</taxon>
        <taxon>Papilionoideae</taxon>
        <taxon>50 kb inversion clade</taxon>
        <taxon>NPAAA clade</taxon>
        <taxon>indigoferoid/millettioid clade</taxon>
        <taxon>Phaseoleae</taxon>
        <taxon>Sphenostylis</taxon>
    </lineage>
</organism>
<name>A0AA86S5N2_9FABA</name>
<keyword evidence="1" id="KW-0812">Transmembrane</keyword>
<gene>
    <name evidence="2" type="ORF">AYBTSS11_LOCUS11171</name>
</gene>
<evidence type="ECO:0000313" key="2">
    <source>
        <dbReference type="EMBL" id="CAJ1943087.1"/>
    </source>
</evidence>
<dbReference type="EMBL" id="OY731400">
    <property type="protein sequence ID" value="CAJ1943087.1"/>
    <property type="molecule type" value="Genomic_DNA"/>
</dbReference>
<dbReference type="Gramene" id="rna-AYBTSS11_LOCUS11171">
    <property type="protein sequence ID" value="CAJ1943087.1"/>
    <property type="gene ID" value="gene-AYBTSS11_LOCUS11171"/>
</dbReference>
<evidence type="ECO:0000313" key="3">
    <source>
        <dbReference type="Proteomes" id="UP001189624"/>
    </source>
</evidence>
<keyword evidence="1" id="KW-0472">Membrane</keyword>
<dbReference type="Proteomes" id="UP001189624">
    <property type="component" value="Chromosome 3"/>
</dbReference>
<feature type="transmembrane region" description="Helical" evidence="1">
    <location>
        <begin position="20"/>
        <end position="38"/>
    </location>
</feature>
<evidence type="ECO:0000256" key="1">
    <source>
        <dbReference type="SAM" id="Phobius"/>
    </source>
</evidence>